<dbReference type="Proteomes" id="UP000027142">
    <property type="component" value="Chromosome"/>
</dbReference>
<feature type="transmembrane region" description="Helical" evidence="2">
    <location>
        <begin position="196"/>
        <end position="215"/>
    </location>
</feature>
<evidence type="ECO:0000256" key="2">
    <source>
        <dbReference type="SAM" id="Phobius"/>
    </source>
</evidence>
<dbReference type="HOGENOM" id="CLU_017349_0_0_9"/>
<accession>A0A060M2I9</accession>
<keyword evidence="2" id="KW-0472">Membrane</keyword>
<dbReference type="PANTHER" id="PTHR43156">
    <property type="entry name" value="STAGE II SPORULATION PROTEIN E-RELATED"/>
    <property type="match status" value="1"/>
</dbReference>
<keyword evidence="5" id="KW-1185">Reference proteome</keyword>
<dbReference type="GO" id="GO:0004722">
    <property type="term" value="F:protein serine/threonine phosphatase activity"/>
    <property type="evidence" value="ECO:0007669"/>
    <property type="project" value="InterPro"/>
</dbReference>
<gene>
    <name evidence="4" type="ORF">BleG1_4088</name>
</gene>
<dbReference type="SMART" id="SM00332">
    <property type="entry name" value="PP2Cc"/>
    <property type="match status" value="1"/>
</dbReference>
<feature type="transmembrane region" description="Helical" evidence="2">
    <location>
        <begin position="227"/>
        <end position="252"/>
    </location>
</feature>
<organism evidence="4 5">
    <name type="scientific">Shouchella lehensis G1</name>
    <dbReference type="NCBI Taxonomy" id="1246626"/>
    <lineage>
        <taxon>Bacteria</taxon>
        <taxon>Bacillati</taxon>
        <taxon>Bacillota</taxon>
        <taxon>Bacilli</taxon>
        <taxon>Bacillales</taxon>
        <taxon>Bacillaceae</taxon>
        <taxon>Shouchella</taxon>
    </lineage>
</organism>
<dbReference type="InterPro" id="IPR045768">
    <property type="entry name" value="SpoIIE_N"/>
</dbReference>
<feature type="transmembrane region" description="Helical" evidence="2">
    <location>
        <begin position="258"/>
        <end position="275"/>
    </location>
</feature>
<dbReference type="AlphaFoldDB" id="A0A060M2I9"/>
<feature type="transmembrane region" description="Helical" evidence="2">
    <location>
        <begin position="282"/>
        <end position="299"/>
    </location>
</feature>
<feature type="transmembrane region" description="Helical" evidence="2">
    <location>
        <begin position="305"/>
        <end position="322"/>
    </location>
</feature>
<dbReference type="Pfam" id="PF19732">
    <property type="entry name" value="SpoIIE_N"/>
    <property type="match status" value="1"/>
</dbReference>
<dbReference type="PATRIC" id="fig|1246626.3.peg.4072"/>
<reference evidence="4 5" key="1">
    <citation type="journal article" date="2014" name="Gene">
        <title>A comparative genomic analysis of the alkalitolerant soil bacterium Bacillus lehensis G1.</title>
        <authorList>
            <person name="Noor Y.M."/>
            <person name="Samsulrizal N.H."/>
            <person name="Jema'on N.A."/>
            <person name="Low K.O."/>
            <person name="Ramli A.N."/>
            <person name="Alias N.I."/>
            <person name="Damis S.I."/>
            <person name="Fuzi S.F."/>
            <person name="Isa M.N."/>
            <person name="Murad A.M."/>
            <person name="Raih M.F."/>
            <person name="Bakar F.D."/>
            <person name="Najimudin N."/>
            <person name="Mahadi N.M."/>
            <person name="Illias R.M."/>
        </authorList>
    </citation>
    <scope>NUCLEOTIDE SEQUENCE [LARGE SCALE GENOMIC DNA]</scope>
    <source>
        <strain evidence="4 5">G1</strain>
    </source>
</reference>
<dbReference type="eggNOG" id="COG2208">
    <property type="taxonomic scope" value="Bacteria"/>
</dbReference>
<dbReference type="SUPFAM" id="SSF81606">
    <property type="entry name" value="PP2C-like"/>
    <property type="match status" value="1"/>
</dbReference>
<dbReference type="InterPro" id="IPR052016">
    <property type="entry name" value="Bact_Sigma-Reg"/>
</dbReference>
<feature type="domain" description="PPM-type phosphatase" evidence="3">
    <location>
        <begin position="596"/>
        <end position="807"/>
    </location>
</feature>
<evidence type="ECO:0000313" key="4">
    <source>
        <dbReference type="EMBL" id="AIC96622.1"/>
    </source>
</evidence>
<dbReference type="InterPro" id="IPR001932">
    <property type="entry name" value="PPM-type_phosphatase-like_dom"/>
</dbReference>
<dbReference type="SMART" id="SM00331">
    <property type="entry name" value="PP2C_SIG"/>
    <property type="match status" value="1"/>
</dbReference>
<feature type="transmembrane region" description="Helical" evidence="2">
    <location>
        <begin position="44"/>
        <end position="72"/>
    </location>
</feature>
<keyword evidence="2" id="KW-1133">Transmembrane helix</keyword>
<dbReference type="Pfam" id="PF07228">
    <property type="entry name" value="SpoIIE"/>
    <property type="match status" value="1"/>
</dbReference>
<keyword evidence="1" id="KW-0378">Hydrolase</keyword>
<feature type="transmembrane region" description="Helical" evidence="2">
    <location>
        <begin position="156"/>
        <end position="176"/>
    </location>
</feature>
<dbReference type="NCBIfam" id="TIGR02865">
    <property type="entry name" value="spore_II_E"/>
    <property type="match status" value="1"/>
</dbReference>
<dbReference type="InterPro" id="IPR036457">
    <property type="entry name" value="PPM-type-like_dom_sf"/>
</dbReference>
<dbReference type="KEGG" id="ble:BleG1_4088"/>
<dbReference type="STRING" id="1246626.BleG1_4088"/>
<sequence length="839" mass="92575">MKTEKSNGTLLATGAFERINHVQARLQVSGQALKNMSKTLFFEWGLLIALVGFLLGRAMILAELTPFILPFLASVFLLRRNHALIAGAALLAGTVFSYHGEIIFALIGMAIFLLLYRGAKTFLDQPGKALPYLVFGASIVTRLGLVFVTTGTISQYALMMATVEAGLSFILTMIFVQSIPLITGKRGGQALRNEEIICLIILLASVMTGTIGWALNDVVMQHSLARYLVLIFAFVGGAAIGSTVGVVTGLILSLASVASLYQMSLLAFAGLLGGLLKEGNRIGVAFGLLVGTLLIGLYGDGGGSIFATVAETGIAIALFLLTPRSWLRSIAKYIPGTVEHAQEQQQYLRKVRDATAGRVERFSSLFQTLSNSFKVQQKSDEEQHSNDVDVLLSHVTEKTCQTCMMKEKCWVQNFNQTYDSMAKMVEHIEVNGTMSDPKLQRQWRSHCRKPDQVIAAIHMETNQYRANKELKRQVQESQRLVADQLLGVSRVMGDFAKEIQKEKQPHLIQEEYMVDALRGAGMDVGHIDIYSIESGRIEIEMSVQCDHDNGEAEKIIAPMLSDLVKETIILKREEPQFYANGYSHLSFGSAQAFVMESGVAKVAKGGEWLSGDNYSMIELNSDKYAIAISDGMGNGEKAYLESSETLALLQKVLQSGIEETVAIKSVNSILSLRNTEEMFSTLDLAMIDMNDAHAKFLKIGSTPSFIKRGNRVSKVEAGNLPMGIIPEFEVEVVQEQLRDGDLLIMCSDGVLEAKRSVENREQWMKRIISEIATDDPQEVADIILERVIRSEEGNIIEDDMTIVVTQIKLHKPKWTSIPIHPKVQKQKKGRTFFKQATGT</sequence>
<feature type="transmembrane region" description="Helical" evidence="2">
    <location>
        <begin position="129"/>
        <end position="149"/>
    </location>
</feature>
<feature type="transmembrane region" description="Helical" evidence="2">
    <location>
        <begin position="84"/>
        <end position="117"/>
    </location>
</feature>
<dbReference type="EMBL" id="CP003923">
    <property type="protein sequence ID" value="AIC96622.1"/>
    <property type="molecule type" value="Genomic_DNA"/>
</dbReference>
<evidence type="ECO:0000256" key="1">
    <source>
        <dbReference type="ARBA" id="ARBA00022801"/>
    </source>
</evidence>
<name>A0A060M2I9_9BACI</name>
<dbReference type="PROSITE" id="PS51746">
    <property type="entry name" value="PPM_2"/>
    <property type="match status" value="1"/>
</dbReference>
<dbReference type="Gene3D" id="3.60.40.10">
    <property type="entry name" value="PPM-type phosphatase domain"/>
    <property type="match status" value="1"/>
</dbReference>
<proteinExistence type="predicted"/>
<dbReference type="PANTHER" id="PTHR43156:SF2">
    <property type="entry name" value="STAGE II SPORULATION PROTEIN E"/>
    <property type="match status" value="1"/>
</dbReference>
<keyword evidence="2" id="KW-0812">Transmembrane</keyword>
<protein>
    <submittedName>
        <fullName evidence="4">Stage II sporulation protein E</fullName>
    </submittedName>
</protein>
<dbReference type="InterPro" id="IPR014221">
    <property type="entry name" value="SpoII_E"/>
</dbReference>
<evidence type="ECO:0000259" key="3">
    <source>
        <dbReference type="PROSITE" id="PS51746"/>
    </source>
</evidence>
<evidence type="ECO:0000313" key="5">
    <source>
        <dbReference type="Proteomes" id="UP000027142"/>
    </source>
</evidence>